<dbReference type="RefSeq" id="WP_138549342.1">
    <property type="nucleotide sequence ID" value="NZ_PNCG01000612.1"/>
</dbReference>
<evidence type="ECO:0000313" key="1">
    <source>
        <dbReference type="EMBL" id="TMP76085.1"/>
    </source>
</evidence>
<gene>
    <name evidence="1" type="ORF">CWC05_21725</name>
</gene>
<feature type="non-terminal residue" evidence="1">
    <location>
        <position position="117"/>
    </location>
</feature>
<dbReference type="EMBL" id="PNCG01000612">
    <property type="protein sequence ID" value="TMP76085.1"/>
    <property type="molecule type" value="Genomic_DNA"/>
</dbReference>
<protein>
    <submittedName>
        <fullName evidence="1">Uncharacterized protein</fullName>
    </submittedName>
</protein>
<dbReference type="Proteomes" id="UP000305874">
    <property type="component" value="Unassembled WGS sequence"/>
</dbReference>
<name>A0A5S3YKX6_9GAMM</name>
<evidence type="ECO:0000313" key="2">
    <source>
        <dbReference type="Proteomes" id="UP000305874"/>
    </source>
</evidence>
<organism evidence="1 2">
    <name type="scientific">Pseudoalteromonas ruthenica</name>
    <dbReference type="NCBI Taxonomy" id="151081"/>
    <lineage>
        <taxon>Bacteria</taxon>
        <taxon>Pseudomonadati</taxon>
        <taxon>Pseudomonadota</taxon>
        <taxon>Gammaproteobacteria</taxon>
        <taxon>Alteromonadales</taxon>
        <taxon>Pseudoalteromonadaceae</taxon>
        <taxon>Pseudoalteromonas</taxon>
    </lineage>
</organism>
<accession>A0A5S3YKX6</accession>
<comment type="caution">
    <text evidence="1">The sequence shown here is derived from an EMBL/GenBank/DDBJ whole genome shotgun (WGS) entry which is preliminary data.</text>
</comment>
<dbReference type="AlphaFoldDB" id="A0A5S3YKX6"/>
<sequence length="117" mass="12002">MTAESMNLTLKAVAMGSGATVDLNTHSLELAAHGEDGDAKAASVTMNIKAVDLDAWEFARLEAYDAAGNRVGHLPLAAFASSTSLPGLAVSTSGASDTEEFDVNLGFTNETIDGLVT</sequence>
<proteinExistence type="predicted"/>
<reference evidence="1 2" key="1">
    <citation type="submission" date="2017-12" db="EMBL/GenBank/DDBJ databases">
        <authorList>
            <person name="Paulsen S."/>
            <person name="Gram L.K."/>
        </authorList>
    </citation>
    <scope>NUCLEOTIDE SEQUENCE [LARGE SCALE GENOMIC DNA]</scope>
    <source>
        <strain evidence="1 2">S2897</strain>
    </source>
</reference>
<reference evidence="2" key="2">
    <citation type="submission" date="2019-06" db="EMBL/GenBank/DDBJ databases">
        <title>Co-occurence of chitin degradation, pigmentation and bioactivity in marine Pseudoalteromonas.</title>
        <authorList>
            <person name="Sonnenschein E.C."/>
            <person name="Bech P.K."/>
        </authorList>
    </citation>
    <scope>NUCLEOTIDE SEQUENCE [LARGE SCALE GENOMIC DNA]</scope>
    <source>
        <strain evidence="2">S2897</strain>
    </source>
</reference>